<dbReference type="AlphaFoldDB" id="A0A450UMP0"/>
<evidence type="ECO:0000256" key="1">
    <source>
        <dbReference type="SAM" id="Coils"/>
    </source>
</evidence>
<feature type="transmembrane region" description="Helical" evidence="2">
    <location>
        <begin position="58"/>
        <end position="77"/>
    </location>
</feature>
<gene>
    <name evidence="3" type="ORF">BECKLFY1418B_GA0070995_10504</name>
</gene>
<feature type="coiled-coil region" evidence="1">
    <location>
        <begin position="287"/>
        <end position="314"/>
    </location>
</feature>
<keyword evidence="2" id="KW-0812">Transmembrane</keyword>
<accession>A0A450UMP0</accession>
<proteinExistence type="predicted"/>
<dbReference type="EMBL" id="CAADFF010000050">
    <property type="protein sequence ID" value="VFJ93802.1"/>
    <property type="molecule type" value="Genomic_DNA"/>
</dbReference>
<evidence type="ECO:0000313" key="3">
    <source>
        <dbReference type="EMBL" id="VFJ93802.1"/>
    </source>
</evidence>
<evidence type="ECO:0000256" key="2">
    <source>
        <dbReference type="SAM" id="Phobius"/>
    </source>
</evidence>
<sequence>MTVEARNTSNEGSSAENHPEAVEYIVTKAVDEKFDKFLESVKKASDITDNTVKVIRNVSIIIPVFIGIIIVLASFYAKFFFDKGRDDVADLLKRIDEKATIQIKEELPAEFRRKYKKEMGRLALADSERTLLGYRWLGTYSRPIIESHYIELFEEILKGNDKYSSRLLTFMKRLFEYNGEREEHSGSMIIFRETPVDKDIRRIRESENIRKAIDELCESGRRSIQPTAIRVRMYYYAHESFDKTVKQLSNILDGEIQQDTPRYMEDDVEDIVISLAFRVRNMEDSYKKDVLALAARMEKEANDLSRRVAGILSRLLLKMPGGFSSSDNVDLSGELATALHAVIGDDKERIHPVLDILASHVDVLHTDSIFGGHDHYIVTPELVAKLYFEYMDYLSENGKVDIQVSLKSFATNERFYVKLVPAVLRKLRPTHNIRYFVRNLIPDSRILGRDMQRIPILYAVLESGERIKIKFSPFEEINPNMNIIQTEDESRISHEWLKKNGGYWRVYFVTNPYFEDKEW</sequence>
<organism evidence="3">
    <name type="scientific">Candidatus Kentrum sp. LFY</name>
    <dbReference type="NCBI Taxonomy" id="2126342"/>
    <lineage>
        <taxon>Bacteria</taxon>
        <taxon>Pseudomonadati</taxon>
        <taxon>Pseudomonadota</taxon>
        <taxon>Gammaproteobacteria</taxon>
        <taxon>Candidatus Kentrum</taxon>
    </lineage>
</organism>
<keyword evidence="2" id="KW-1133">Transmembrane helix</keyword>
<name>A0A450UMP0_9GAMM</name>
<reference evidence="3" key="1">
    <citation type="submission" date="2019-02" db="EMBL/GenBank/DDBJ databases">
        <authorList>
            <person name="Gruber-Vodicka R. H."/>
            <person name="Seah K. B. B."/>
        </authorList>
    </citation>
    <scope>NUCLEOTIDE SEQUENCE</scope>
    <source>
        <strain evidence="3">BECK_M7</strain>
    </source>
</reference>
<protein>
    <submittedName>
        <fullName evidence="3">Uncharacterized protein</fullName>
    </submittedName>
</protein>
<keyword evidence="2" id="KW-0472">Membrane</keyword>
<keyword evidence="1" id="KW-0175">Coiled coil</keyword>